<reference evidence="2" key="1">
    <citation type="submission" date="2016-10" db="EMBL/GenBank/DDBJ databases">
        <authorList>
            <person name="Varghese N."/>
            <person name="Submissions S."/>
        </authorList>
    </citation>
    <scope>NUCLEOTIDE SEQUENCE [LARGE SCALE GENOMIC DNA]</scope>
    <source>
        <strain evidence="2">DSM 16858</strain>
    </source>
</reference>
<name>A0A1I0IVF5_9BACT</name>
<protein>
    <submittedName>
        <fullName evidence="1">Uncharacterized protein</fullName>
    </submittedName>
</protein>
<evidence type="ECO:0000313" key="2">
    <source>
        <dbReference type="Proteomes" id="UP000199181"/>
    </source>
</evidence>
<dbReference type="AlphaFoldDB" id="A0A1I0IVF5"/>
<accession>A0A1I0IVF5</accession>
<proteinExistence type="predicted"/>
<gene>
    <name evidence="1" type="ORF">SAMN05443639_106319</name>
</gene>
<dbReference type="EMBL" id="FOIJ01000006">
    <property type="protein sequence ID" value="SEU01357.1"/>
    <property type="molecule type" value="Genomic_DNA"/>
</dbReference>
<sequence length="381" mass="40460">MPRRWRSLWKERTPRLDWAGLLKRTFALDVFACLRCGGRLKDVGAREGSRRGESDCGAPGVAHGECAPGPCARAAPERGVLKLKPPQPAKSARPLPRPAWEGGWAGQNRAPVLPMLYRRSRVVAIRCLYAAYTLPIRSGLVLFWSQKTGFGSENASAAPVLRGRRLGSGGLLSLEAEGIEPAARSFWRERSHSVERRSRRTSRHGILKAGLAEFRGCPPVACALARCGWGGTGEGARAGAAAPTLSTVDAALSASGAVGTAESSPSSCARCSPCSDGGHGGKACGVGRRGRVVHPVLWLRVAGNAALPFRRQGGHLDLTSGGTHWACQPPLTLPLPAAAPRSQRRENSPARGFFRIISAPDGSLQRRAHVTPPAQLMAPDK</sequence>
<keyword evidence="2" id="KW-1185">Reference proteome</keyword>
<evidence type="ECO:0000313" key="1">
    <source>
        <dbReference type="EMBL" id="SEU01357.1"/>
    </source>
</evidence>
<organism evidence="1 2">
    <name type="scientific">Stigmatella erecta</name>
    <dbReference type="NCBI Taxonomy" id="83460"/>
    <lineage>
        <taxon>Bacteria</taxon>
        <taxon>Pseudomonadati</taxon>
        <taxon>Myxococcota</taxon>
        <taxon>Myxococcia</taxon>
        <taxon>Myxococcales</taxon>
        <taxon>Cystobacterineae</taxon>
        <taxon>Archangiaceae</taxon>
        <taxon>Stigmatella</taxon>
    </lineage>
</organism>
<dbReference type="Proteomes" id="UP000199181">
    <property type="component" value="Unassembled WGS sequence"/>
</dbReference>